<dbReference type="PANTHER" id="PTHR30093">
    <property type="entry name" value="GENERAL SECRETION PATHWAY PROTEIN G"/>
    <property type="match status" value="1"/>
</dbReference>
<feature type="transmembrane region" description="Helical" evidence="1">
    <location>
        <begin position="12"/>
        <end position="32"/>
    </location>
</feature>
<accession>A0A517N5F9</accession>
<dbReference type="Proteomes" id="UP000318538">
    <property type="component" value="Chromosome"/>
</dbReference>
<organism evidence="3 4">
    <name type="scientific">Rubripirellula lacrimiformis</name>
    <dbReference type="NCBI Taxonomy" id="1930273"/>
    <lineage>
        <taxon>Bacteria</taxon>
        <taxon>Pseudomonadati</taxon>
        <taxon>Planctomycetota</taxon>
        <taxon>Planctomycetia</taxon>
        <taxon>Pirellulales</taxon>
        <taxon>Pirellulaceae</taxon>
        <taxon>Rubripirellula</taxon>
    </lineage>
</organism>
<evidence type="ECO:0000313" key="4">
    <source>
        <dbReference type="Proteomes" id="UP000318538"/>
    </source>
</evidence>
<evidence type="ECO:0000256" key="1">
    <source>
        <dbReference type="SAM" id="Phobius"/>
    </source>
</evidence>
<dbReference type="KEGG" id="rlc:K227x_07520"/>
<sequence>MRCQRFGMTLTEWLVVIVCVGILLGLLIPFIGRHSPHRRNQCSTNLKNLALASILYENARGKLPGYAMDFGTWTVSAKPSDPSDPDADTSTLDSHRKIGTWAVAVLPWLDAQPTFEHWTDDRYPIVLGGSDAMPLSSGEAGNGFTSLAAVNLAVFQCPSNPRSGEVTHGSNSYICNAGMYHRGANGEAAWQILRGGEQITIDFARSMATANGVFNNKVPAIRTDGRPVAVGPDVLLADFTDGQGNTMLVSENLQAMPWHRAGFINAEDLIITDQASEVRYHESSRYTQGMVWHFEDVDVNEATAVDPVHRINGSPLGENLFNLRMNKLNAADVARPSSAHVEGVYAGFADGATRFIRESIDYQVYQALLTPSGNLSDVPRPEFKLSDDF</sequence>
<keyword evidence="1" id="KW-0812">Transmembrane</keyword>
<gene>
    <name evidence="3" type="ORF">K227x_07520</name>
</gene>
<evidence type="ECO:0000259" key="2">
    <source>
        <dbReference type="Pfam" id="PF07596"/>
    </source>
</evidence>
<keyword evidence="1" id="KW-0472">Membrane</keyword>
<dbReference type="InterPro" id="IPR045584">
    <property type="entry name" value="Pilin-like"/>
</dbReference>
<protein>
    <recommendedName>
        <fullName evidence="2">DUF1559 domain-containing protein</fullName>
    </recommendedName>
</protein>
<dbReference type="SUPFAM" id="SSF54523">
    <property type="entry name" value="Pili subunits"/>
    <property type="match status" value="1"/>
</dbReference>
<proteinExistence type="predicted"/>
<dbReference type="Pfam" id="PF07596">
    <property type="entry name" value="SBP_bac_10"/>
    <property type="match status" value="1"/>
</dbReference>
<dbReference type="InterPro" id="IPR011453">
    <property type="entry name" value="DUF1559"/>
</dbReference>
<reference evidence="3 4" key="1">
    <citation type="submission" date="2019-02" db="EMBL/GenBank/DDBJ databases">
        <title>Deep-cultivation of Planctomycetes and their phenomic and genomic characterization uncovers novel biology.</title>
        <authorList>
            <person name="Wiegand S."/>
            <person name="Jogler M."/>
            <person name="Boedeker C."/>
            <person name="Pinto D."/>
            <person name="Vollmers J."/>
            <person name="Rivas-Marin E."/>
            <person name="Kohn T."/>
            <person name="Peeters S.H."/>
            <person name="Heuer A."/>
            <person name="Rast P."/>
            <person name="Oberbeckmann S."/>
            <person name="Bunk B."/>
            <person name="Jeske O."/>
            <person name="Meyerdierks A."/>
            <person name="Storesund J.E."/>
            <person name="Kallscheuer N."/>
            <person name="Luecker S."/>
            <person name="Lage O.M."/>
            <person name="Pohl T."/>
            <person name="Merkel B.J."/>
            <person name="Hornburger P."/>
            <person name="Mueller R.-W."/>
            <person name="Bruemmer F."/>
            <person name="Labrenz M."/>
            <person name="Spormann A.M."/>
            <person name="Op den Camp H."/>
            <person name="Overmann J."/>
            <person name="Amann R."/>
            <person name="Jetten M.S.M."/>
            <person name="Mascher T."/>
            <person name="Medema M.H."/>
            <person name="Devos D.P."/>
            <person name="Kaster A.-K."/>
            <person name="Ovreas L."/>
            <person name="Rohde M."/>
            <person name="Galperin M.Y."/>
            <person name="Jogler C."/>
        </authorList>
    </citation>
    <scope>NUCLEOTIDE SEQUENCE [LARGE SCALE GENOMIC DNA]</scope>
    <source>
        <strain evidence="3 4">K22_7</strain>
    </source>
</reference>
<dbReference type="EMBL" id="CP036525">
    <property type="protein sequence ID" value="QDT02376.1"/>
    <property type="molecule type" value="Genomic_DNA"/>
</dbReference>
<keyword evidence="4" id="KW-1185">Reference proteome</keyword>
<evidence type="ECO:0000313" key="3">
    <source>
        <dbReference type="EMBL" id="QDT02376.1"/>
    </source>
</evidence>
<keyword evidence="1" id="KW-1133">Transmembrane helix</keyword>
<dbReference type="OrthoDB" id="269098at2"/>
<dbReference type="AlphaFoldDB" id="A0A517N5F9"/>
<dbReference type="PANTHER" id="PTHR30093:SF2">
    <property type="entry name" value="TYPE II SECRETION SYSTEM PROTEIN H"/>
    <property type="match status" value="1"/>
</dbReference>
<name>A0A517N5F9_9BACT</name>
<feature type="domain" description="DUF1559" evidence="2">
    <location>
        <begin position="38"/>
        <end position="362"/>
    </location>
</feature>